<dbReference type="Proteomes" id="UP000887565">
    <property type="component" value="Unplaced"/>
</dbReference>
<reference evidence="3" key="1">
    <citation type="submission" date="2022-11" db="UniProtKB">
        <authorList>
            <consortium name="WormBaseParasite"/>
        </authorList>
    </citation>
    <scope>IDENTIFICATION</scope>
</reference>
<accession>A0A915JSS1</accession>
<sequence length="132" mass="14846">MLGYAFTGTKASTIFSIIIQIVSCSLYALIYFVNKRYLTDFGLNTARHSLSERFVTWSNVKTSMWLLPVSFMHSLTFTAAMILVNVAMVGYLSSGTGTQVQFNTGYVNFVSLYMAWFALESLIHPILCVKKQ</sequence>
<feature type="transmembrane region" description="Helical" evidence="1">
    <location>
        <begin position="105"/>
        <end position="129"/>
    </location>
</feature>
<evidence type="ECO:0000313" key="2">
    <source>
        <dbReference type="Proteomes" id="UP000887565"/>
    </source>
</evidence>
<protein>
    <submittedName>
        <fullName evidence="3">Uncharacterized protein</fullName>
    </submittedName>
</protein>
<organism evidence="2 3">
    <name type="scientific">Romanomermis culicivorax</name>
    <name type="common">Nematode worm</name>
    <dbReference type="NCBI Taxonomy" id="13658"/>
    <lineage>
        <taxon>Eukaryota</taxon>
        <taxon>Metazoa</taxon>
        <taxon>Ecdysozoa</taxon>
        <taxon>Nematoda</taxon>
        <taxon>Enoplea</taxon>
        <taxon>Dorylaimia</taxon>
        <taxon>Mermithida</taxon>
        <taxon>Mermithoidea</taxon>
        <taxon>Mermithidae</taxon>
        <taxon>Romanomermis</taxon>
    </lineage>
</organism>
<keyword evidence="2" id="KW-1185">Reference proteome</keyword>
<keyword evidence="1" id="KW-1133">Transmembrane helix</keyword>
<name>A0A915JSS1_ROMCU</name>
<evidence type="ECO:0000313" key="3">
    <source>
        <dbReference type="WBParaSite" id="nRc.2.0.1.t29360-RA"/>
    </source>
</evidence>
<feature type="transmembrane region" description="Helical" evidence="1">
    <location>
        <begin position="71"/>
        <end position="93"/>
    </location>
</feature>
<dbReference type="WBParaSite" id="nRc.2.0.1.t29360-RA">
    <property type="protein sequence ID" value="nRc.2.0.1.t29360-RA"/>
    <property type="gene ID" value="nRc.2.0.1.g29360"/>
</dbReference>
<proteinExistence type="predicted"/>
<keyword evidence="1" id="KW-0812">Transmembrane</keyword>
<dbReference type="AlphaFoldDB" id="A0A915JSS1"/>
<keyword evidence="1" id="KW-0472">Membrane</keyword>
<feature type="transmembrane region" description="Helical" evidence="1">
    <location>
        <begin position="12"/>
        <end position="33"/>
    </location>
</feature>
<evidence type="ECO:0000256" key="1">
    <source>
        <dbReference type="SAM" id="Phobius"/>
    </source>
</evidence>